<comment type="caution">
    <text evidence="2">The sequence shown here is derived from an EMBL/GenBank/DDBJ whole genome shotgun (WGS) entry which is preliminary data.</text>
</comment>
<accession>X6L9E1</accession>
<feature type="non-terminal residue" evidence="2">
    <location>
        <position position="1"/>
    </location>
</feature>
<reference evidence="2 3" key="1">
    <citation type="journal article" date="2013" name="Curr. Biol.">
        <title>The Genome of the Foraminiferan Reticulomyxa filosa.</title>
        <authorList>
            <person name="Glockner G."/>
            <person name="Hulsmann N."/>
            <person name="Schleicher M."/>
            <person name="Noegel A.A."/>
            <person name="Eichinger L."/>
            <person name="Gallinger C."/>
            <person name="Pawlowski J."/>
            <person name="Sierra R."/>
            <person name="Euteneuer U."/>
            <person name="Pillet L."/>
            <person name="Moustafa A."/>
            <person name="Platzer M."/>
            <person name="Groth M."/>
            <person name="Szafranski K."/>
            <person name="Schliwa M."/>
        </authorList>
    </citation>
    <scope>NUCLEOTIDE SEQUENCE [LARGE SCALE GENOMIC DNA]</scope>
</reference>
<keyword evidence="3" id="KW-1185">Reference proteome</keyword>
<proteinExistence type="predicted"/>
<evidence type="ECO:0000313" key="2">
    <source>
        <dbReference type="EMBL" id="ETN97751.1"/>
    </source>
</evidence>
<protein>
    <submittedName>
        <fullName evidence="2">Uncharacterized protein</fullName>
    </submittedName>
</protein>
<dbReference type="Proteomes" id="UP000023152">
    <property type="component" value="Unassembled WGS sequence"/>
</dbReference>
<dbReference type="AlphaFoldDB" id="X6L9E1"/>
<name>X6L9E1_RETFI</name>
<feature type="compositionally biased region" description="Basic and acidic residues" evidence="1">
    <location>
        <begin position="98"/>
        <end position="107"/>
    </location>
</feature>
<evidence type="ECO:0000256" key="1">
    <source>
        <dbReference type="SAM" id="MobiDB-lite"/>
    </source>
</evidence>
<gene>
    <name evidence="2" type="ORF">RFI_39775</name>
</gene>
<feature type="region of interest" description="Disordered" evidence="1">
    <location>
        <begin position="84"/>
        <end position="129"/>
    </location>
</feature>
<sequence>AQDFMKGKEMLDLSCKDIVSYAFKNTFADLFFFPFIRYTSDIGLCLKNLLAIAVGPKEQPHESDRSSEYDNCCHEYEDDDAYESECGNVDKDEEDESVSEKIDKQNDENGVVVTNEPVRGANKNEQVIS</sequence>
<evidence type="ECO:0000313" key="3">
    <source>
        <dbReference type="Proteomes" id="UP000023152"/>
    </source>
</evidence>
<dbReference type="EMBL" id="ASPP01048732">
    <property type="protein sequence ID" value="ETN97751.1"/>
    <property type="molecule type" value="Genomic_DNA"/>
</dbReference>
<organism evidence="2 3">
    <name type="scientific">Reticulomyxa filosa</name>
    <dbReference type="NCBI Taxonomy" id="46433"/>
    <lineage>
        <taxon>Eukaryota</taxon>
        <taxon>Sar</taxon>
        <taxon>Rhizaria</taxon>
        <taxon>Retaria</taxon>
        <taxon>Foraminifera</taxon>
        <taxon>Monothalamids</taxon>
        <taxon>Reticulomyxidae</taxon>
        <taxon>Reticulomyxa</taxon>
    </lineage>
</organism>